<dbReference type="PANTHER" id="PTHR35832:SF9">
    <property type="entry name" value="OS12G0276800 PROTEIN"/>
    <property type="match status" value="1"/>
</dbReference>
<gene>
    <name evidence="4" type="ORF">C2845_PM05G18270</name>
</gene>
<sequence>MVDAVGTITKVVEVALKIKKAADTAKQNEDVCKQIKDRVDILSKTLSQHQNNTELMDNLAVAAALEALDETLGEALKLVMECQEETSFVCLLYTAGNLSEKLIKAEQRISSKNVDAMFAIMGYLLPGGFNQDSSHPPSQQVGSIPTTVEPKRVPFSVYSSGRQRPSQFQDDIMQPPNRPIHMWRQNQDEEDASVQTDHASYVSIFNRARDEHSARNKVDIQVSEVDPVTSNRQWDSSMEALCSCCAMAKKRKPVPRPSSSPDDRPRSLLHQIAEVALVIKEASETVLQYREDCVEIAKRVSRVSALLSQLENTEIVERQAMKDELTKLLEVFRRAHTLVMVCQRSGMITTFVCSPPCKLSEQLNALLDQFLPHVNAIIAVLVNSTLRPQRNRYMSTRNVHGRPRESRSVQPARSIPRRNVGDGEINDASCYAAAPLDATDPARAIPRLKDQEQ</sequence>
<evidence type="ECO:0000313" key="4">
    <source>
        <dbReference type="EMBL" id="RLN27499.1"/>
    </source>
</evidence>
<dbReference type="PANTHER" id="PTHR35832">
    <property type="entry name" value="OS12G0248400 PROTEIN-RELATED"/>
    <property type="match status" value="1"/>
</dbReference>
<dbReference type="Gene3D" id="1.20.930.20">
    <property type="entry name" value="Adaptor protein Cbl, N-terminal domain"/>
    <property type="match status" value="2"/>
</dbReference>
<dbReference type="AlphaFoldDB" id="A0A3L6ST09"/>
<dbReference type="Pfam" id="PF22215">
    <property type="entry name" value="MLKL_N"/>
    <property type="match status" value="1"/>
</dbReference>
<feature type="region of interest" description="Disordered" evidence="2">
    <location>
        <begin position="397"/>
        <end position="425"/>
    </location>
</feature>
<reference evidence="5" key="1">
    <citation type="journal article" date="2019" name="Nat. Commun.">
        <title>The genome of broomcorn millet.</title>
        <authorList>
            <person name="Zou C."/>
            <person name="Miki D."/>
            <person name="Li D."/>
            <person name="Tang Q."/>
            <person name="Xiao L."/>
            <person name="Rajput S."/>
            <person name="Deng P."/>
            <person name="Jia W."/>
            <person name="Huang R."/>
            <person name="Zhang M."/>
            <person name="Sun Y."/>
            <person name="Hu J."/>
            <person name="Fu X."/>
            <person name="Schnable P.S."/>
            <person name="Li F."/>
            <person name="Zhang H."/>
            <person name="Feng B."/>
            <person name="Zhu X."/>
            <person name="Liu R."/>
            <person name="Schnable J.C."/>
            <person name="Zhu J.-K."/>
            <person name="Zhang H."/>
        </authorList>
    </citation>
    <scope>NUCLEOTIDE SEQUENCE [LARGE SCALE GENOMIC DNA]</scope>
</reference>
<organism evidence="4 5">
    <name type="scientific">Panicum miliaceum</name>
    <name type="common">Proso millet</name>
    <name type="synonym">Broomcorn millet</name>
    <dbReference type="NCBI Taxonomy" id="4540"/>
    <lineage>
        <taxon>Eukaryota</taxon>
        <taxon>Viridiplantae</taxon>
        <taxon>Streptophyta</taxon>
        <taxon>Embryophyta</taxon>
        <taxon>Tracheophyta</taxon>
        <taxon>Spermatophyta</taxon>
        <taxon>Magnoliopsida</taxon>
        <taxon>Liliopsida</taxon>
        <taxon>Poales</taxon>
        <taxon>Poaceae</taxon>
        <taxon>PACMAD clade</taxon>
        <taxon>Panicoideae</taxon>
        <taxon>Panicodae</taxon>
        <taxon>Paniceae</taxon>
        <taxon>Panicinae</taxon>
        <taxon>Panicum</taxon>
        <taxon>Panicum sect. Panicum</taxon>
    </lineage>
</organism>
<keyword evidence="5" id="KW-1185">Reference proteome</keyword>
<accession>A0A3L6ST09</accession>
<dbReference type="InterPro" id="IPR036537">
    <property type="entry name" value="Adaptor_Cbl_N_dom_sf"/>
</dbReference>
<dbReference type="InterPro" id="IPR059179">
    <property type="entry name" value="MLKL-like_MCAfunc"/>
</dbReference>
<dbReference type="EMBL" id="PQIB02000003">
    <property type="protein sequence ID" value="RLN27499.1"/>
    <property type="molecule type" value="Genomic_DNA"/>
</dbReference>
<keyword evidence="1" id="KW-0175">Coiled coil</keyword>
<dbReference type="CDD" id="cd21037">
    <property type="entry name" value="MLKL_NTD"/>
    <property type="match status" value="2"/>
</dbReference>
<dbReference type="InterPro" id="IPR054000">
    <property type="entry name" value="MLKL_N"/>
</dbReference>
<name>A0A3L6ST09_PANMI</name>
<dbReference type="Proteomes" id="UP000275267">
    <property type="component" value="Unassembled WGS sequence"/>
</dbReference>
<evidence type="ECO:0000256" key="2">
    <source>
        <dbReference type="SAM" id="MobiDB-lite"/>
    </source>
</evidence>
<feature type="domain" description="Mixed lineage kinase" evidence="3">
    <location>
        <begin position="9"/>
        <end position="108"/>
    </location>
</feature>
<proteinExistence type="predicted"/>
<dbReference type="OrthoDB" id="627753at2759"/>
<evidence type="ECO:0000256" key="1">
    <source>
        <dbReference type="SAM" id="Coils"/>
    </source>
</evidence>
<evidence type="ECO:0000259" key="3">
    <source>
        <dbReference type="Pfam" id="PF22215"/>
    </source>
</evidence>
<protein>
    <recommendedName>
        <fullName evidence="3">Mixed lineage kinase domain-containing protein</fullName>
    </recommendedName>
</protein>
<feature type="coiled-coil region" evidence="1">
    <location>
        <begin position="32"/>
        <end position="85"/>
    </location>
</feature>
<dbReference type="GO" id="GO:0007166">
    <property type="term" value="P:cell surface receptor signaling pathway"/>
    <property type="evidence" value="ECO:0007669"/>
    <property type="project" value="InterPro"/>
</dbReference>
<evidence type="ECO:0000313" key="5">
    <source>
        <dbReference type="Proteomes" id="UP000275267"/>
    </source>
</evidence>
<comment type="caution">
    <text evidence="4">The sequence shown here is derived from an EMBL/GenBank/DDBJ whole genome shotgun (WGS) entry which is preliminary data.</text>
</comment>